<dbReference type="Proteomes" id="UP000002257">
    <property type="component" value="Chromosome"/>
</dbReference>
<protein>
    <submittedName>
        <fullName evidence="8">Chromate transporter</fullName>
    </submittedName>
</protein>
<comment type="similarity">
    <text evidence="2">Belongs to the chromate ion transporter (CHR) (TC 2.A.51) family.</text>
</comment>
<dbReference type="EMBL" id="CP001280">
    <property type="protein sequence ID" value="ACK49504.1"/>
    <property type="molecule type" value="Genomic_DNA"/>
</dbReference>
<feature type="transmembrane region" description="Helical" evidence="7">
    <location>
        <begin position="146"/>
        <end position="166"/>
    </location>
</feature>
<dbReference type="PANTHER" id="PTHR43663">
    <property type="entry name" value="CHROMATE TRANSPORT PROTEIN-RELATED"/>
    <property type="match status" value="1"/>
</dbReference>
<dbReference type="InterPro" id="IPR003370">
    <property type="entry name" value="Chromate_transpt"/>
</dbReference>
<dbReference type="eggNOG" id="COG2059">
    <property type="taxonomic scope" value="Bacteria"/>
</dbReference>
<comment type="subcellular location">
    <subcellularLocation>
        <location evidence="1">Cell membrane</location>
        <topology evidence="1">Multi-pass membrane protein</topology>
    </subcellularLocation>
</comment>
<dbReference type="PANTHER" id="PTHR43663:SF1">
    <property type="entry name" value="CHROMATE TRANSPORTER"/>
    <property type="match status" value="1"/>
</dbReference>
<evidence type="ECO:0000256" key="2">
    <source>
        <dbReference type="ARBA" id="ARBA00005262"/>
    </source>
</evidence>
<evidence type="ECO:0000256" key="3">
    <source>
        <dbReference type="ARBA" id="ARBA00022475"/>
    </source>
</evidence>
<feature type="transmembrane region" description="Helical" evidence="7">
    <location>
        <begin position="119"/>
        <end position="139"/>
    </location>
</feature>
<keyword evidence="3" id="KW-1003">Cell membrane</keyword>
<dbReference type="OrthoDB" id="8969999at2"/>
<name>B8ELB5_METSB</name>
<evidence type="ECO:0000256" key="5">
    <source>
        <dbReference type="ARBA" id="ARBA00022989"/>
    </source>
</evidence>
<keyword evidence="5 7" id="KW-1133">Transmembrane helix</keyword>
<gene>
    <name evidence="8" type="ordered locus">Msil_0532</name>
</gene>
<dbReference type="GO" id="GO:0005886">
    <property type="term" value="C:plasma membrane"/>
    <property type="evidence" value="ECO:0007669"/>
    <property type="project" value="UniProtKB-SubCell"/>
</dbReference>
<dbReference type="KEGG" id="msl:Msil_0532"/>
<feature type="transmembrane region" description="Helical" evidence="7">
    <location>
        <begin position="86"/>
        <end position="107"/>
    </location>
</feature>
<keyword evidence="6 7" id="KW-0472">Membrane</keyword>
<dbReference type="AlphaFoldDB" id="B8ELB5"/>
<reference evidence="8 9" key="1">
    <citation type="journal article" date="2010" name="J. Bacteriol.">
        <title>Complete genome sequence of the aerobic facultative methanotroph Methylocella silvestris BL2.</title>
        <authorList>
            <person name="Chen Y."/>
            <person name="Crombie A."/>
            <person name="Rahman M.T."/>
            <person name="Dedysh S.N."/>
            <person name="Liesack W."/>
            <person name="Stott M.B."/>
            <person name="Alam M."/>
            <person name="Theisen A.R."/>
            <person name="Murrell J.C."/>
            <person name="Dunfield P.F."/>
        </authorList>
    </citation>
    <scope>NUCLEOTIDE SEQUENCE [LARGE SCALE GENOMIC DNA]</scope>
    <source>
        <strain evidence="9">DSM 15510 / CIP 108128 / LMG 27833 / NCIMB 13906 / BL2</strain>
    </source>
</reference>
<dbReference type="STRING" id="395965.Msil_0532"/>
<keyword evidence="9" id="KW-1185">Reference proteome</keyword>
<dbReference type="GO" id="GO:0015109">
    <property type="term" value="F:chromate transmembrane transporter activity"/>
    <property type="evidence" value="ECO:0007669"/>
    <property type="project" value="InterPro"/>
</dbReference>
<evidence type="ECO:0000256" key="1">
    <source>
        <dbReference type="ARBA" id="ARBA00004651"/>
    </source>
</evidence>
<evidence type="ECO:0000256" key="4">
    <source>
        <dbReference type="ARBA" id="ARBA00022692"/>
    </source>
</evidence>
<proteinExistence type="inferred from homology"/>
<feature type="transmembrane region" description="Helical" evidence="7">
    <location>
        <begin position="18"/>
        <end position="36"/>
    </location>
</feature>
<evidence type="ECO:0000256" key="7">
    <source>
        <dbReference type="SAM" id="Phobius"/>
    </source>
</evidence>
<dbReference type="Pfam" id="PF02417">
    <property type="entry name" value="Chromate_transp"/>
    <property type="match status" value="1"/>
</dbReference>
<sequence length="195" mass="20030">MTTAPATDTERPPARRDLFMAFFKIGLYGFGGVAGWVRPILVEERGWLSDREFAELHGAASVIPGANTVNLAVMLGDRFQGPAGSIAALCGLLLAPLAILIALASLFDSFGELPAVKGALSGAAAATAGLVIGNAYKLLRALNGEMLALVVAGATFASVGLLHFSFADDAAAGRSRQPRAVCGRPPPAPMSAARL</sequence>
<keyword evidence="4 7" id="KW-0812">Transmembrane</keyword>
<dbReference type="InterPro" id="IPR052518">
    <property type="entry name" value="CHR_Transporter"/>
</dbReference>
<accession>B8ELB5</accession>
<dbReference type="HOGENOM" id="CLU_018106_3_0_5"/>
<evidence type="ECO:0000313" key="9">
    <source>
        <dbReference type="Proteomes" id="UP000002257"/>
    </source>
</evidence>
<evidence type="ECO:0000256" key="6">
    <source>
        <dbReference type="ARBA" id="ARBA00023136"/>
    </source>
</evidence>
<evidence type="ECO:0000313" key="8">
    <source>
        <dbReference type="EMBL" id="ACK49504.1"/>
    </source>
</evidence>
<organism evidence="8 9">
    <name type="scientific">Methylocella silvestris (strain DSM 15510 / CIP 108128 / LMG 27833 / NCIMB 13906 / BL2)</name>
    <dbReference type="NCBI Taxonomy" id="395965"/>
    <lineage>
        <taxon>Bacteria</taxon>
        <taxon>Pseudomonadati</taxon>
        <taxon>Pseudomonadota</taxon>
        <taxon>Alphaproteobacteria</taxon>
        <taxon>Hyphomicrobiales</taxon>
        <taxon>Beijerinckiaceae</taxon>
        <taxon>Methylocella</taxon>
    </lineage>
</organism>